<evidence type="ECO:0000313" key="2">
    <source>
        <dbReference type="EMBL" id="SKA89775.1"/>
    </source>
</evidence>
<sequence>MGSIFVKLILMISVFSLFVFFLNKILRKWLNVEKKKPFSYDHVNAKHKKIDWTIRIASIVLLLIGYSVNITRVPTERIWFLETYFILFAFMIVSETVRAVMEKRYAENGNNYIFTIVQMVVFSILLFSLFITDFFGLFDNLN</sequence>
<reference evidence="3" key="1">
    <citation type="submission" date="2017-02" db="EMBL/GenBank/DDBJ databases">
        <authorList>
            <person name="Varghese N."/>
            <person name="Submissions S."/>
        </authorList>
    </citation>
    <scope>NUCLEOTIDE SEQUENCE [LARGE SCALE GENOMIC DNA]</scope>
    <source>
        <strain evidence="3">DSM 23966</strain>
    </source>
</reference>
<dbReference type="Pfam" id="PF13789">
    <property type="entry name" value="DUF4181"/>
    <property type="match status" value="1"/>
</dbReference>
<evidence type="ECO:0008006" key="4">
    <source>
        <dbReference type="Google" id="ProtNLM"/>
    </source>
</evidence>
<feature type="transmembrane region" description="Helical" evidence="1">
    <location>
        <begin position="6"/>
        <end position="26"/>
    </location>
</feature>
<keyword evidence="3" id="KW-1185">Reference proteome</keyword>
<feature type="transmembrane region" description="Helical" evidence="1">
    <location>
        <begin position="78"/>
        <end position="100"/>
    </location>
</feature>
<dbReference type="AlphaFoldDB" id="A0A1T4XKZ5"/>
<dbReference type="Proteomes" id="UP000190042">
    <property type="component" value="Unassembled WGS sequence"/>
</dbReference>
<keyword evidence="1" id="KW-1133">Transmembrane helix</keyword>
<dbReference type="InterPro" id="IPR025441">
    <property type="entry name" value="DUF4181"/>
</dbReference>
<dbReference type="EMBL" id="FUYJ01000001">
    <property type="protein sequence ID" value="SKA89775.1"/>
    <property type="molecule type" value="Genomic_DNA"/>
</dbReference>
<evidence type="ECO:0000256" key="1">
    <source>
        <dbReference type="SAM" id="Phobius"/>
    </source>
</evidence>
<accession>A0A1T4XKZ5</accession>
<feature type="transmembrane region" description="Helical" evidence="1">
    <location>
        <begin position="52"/>
        <end position="72"/>
    </location>
</feature>
<keyword evidence="1" id="KW-0472">Membrane</keyword>
<keyword evidence="1" id="KW-0812">Transmembrane</keyword>
<organism evidence="2 3">
    <name type="scientific">Sporosarcina newyorkensis</name>
    <dbReference type="NCBI Taxonomy" id="759851"/>
    <lineage>
        <taxon>Bacteria</taxon>
        <taxon>Bacillati</taxon>
        <taxon>Bacillota</taxon>
        <taxon>Bacilli</taxon>
        <taxon>Bacillales</taxon>
        <taxon>Caryophanaceae</taxon>
        <taxon>Sporosarcina</taxon>
    </lineage>
</organism>
<protein>
    <recommendedName>
        <fullName evidence="4">DUF4181 domain-containing protein</fullName>
    </recommendedName>
</protein>
<proteinExistence type="predicted"/>
<name>A0A1T4XKZ5_9BACL</name>
<evidence type="ECO:0000313" key="3">
    <source>
        <dbReference type="Proteomes" id="UP000190042"/>
    </source>
</evidence>
<gene>
    <name evidence="2" type="ORF">SAMN04244570_0880</name>
</gene>
<dbReference type="RefSeq" id="WP_078816671.1">
    <property type="nucleotide sequence ID" value="NZ_FUYJ01000001.1"/>
</dbReference>
<feature type="transmembrane region" description="Helical" evidence="1">
    <location>
        <begin position="112"/>
        <end position="138"/>
    </location>
</feature>